<dbReference type="Pfam" id="PF12698">
    <property type="entry name" value="ABC2_membrane_3"/>
    <property type="match status" value="1"/>
</dbReference>
<evidence type="ECO:0000256" key="5">
    <source>
        <dbReference type="SAM" id="Phobius"/>
    </source>
</evidence>
<dbReference type="PANTHER" id="PTHR43471">
    <property type="entry name" value="ABC TRANSPORTER PERMEASE"/>
    <property type="match status" value="1"/>
</dbReference>
<gene>
    <name evidence="7" type="ORF">AVDCRST_MAG89-5395</name>
</gene>
<feature type="domain" description="ABC-2 type transporter transmembrane" evidence="6">
    <location>
        <begin position="19"/>
        <end position="396"/>
    </location>
</feature>
<evidence type="ECO:0000256" key="3">
    <source>
        <dbReference type="ARBA" id="ARBA00022989"/>
    </source>
</evidence>
<dbReference type="PANTHER" id="PTHR43471:SF3">
    <property type="entry name" value="ABC TRANSPORTER PERMEASE PROTEIN NATB"/>
    <property type="match status" value="1"/>
</dbReference>
<keyword evidence="4 5" id="KW-0472">Membrane</keyword>
<dbReference type="EMBL" id="CADCTV010001129">
    <property type="protein sequence ID" value="CAA9381077.1"/>
    <property type="molecule type" value="Genomic_DNA"/>
</dbReference>
<dbReference type="InterPro" id="IPR013525">
    <property type="entry name" value="ABC2_TM"/>
</dbReference>
<keyword evidence="2 5" id="KW-0812">Transmembrane</keyword>
<feature type="transmembrane region" description="Helical" evidence="5">
    <location>
        <begin position="21"/>
        <end position="42"/>
    </location>
</feature>
<dbReference type="AlphaFoldDB" id="A0A6J4N8T2"/>
<evidence type="ECO:0000313" key="7">
    <source>
        <dbReference type="EMBL" id="CAA9381077.1"/>
    </source>
</evidence>
<feature type="transmembrane region" description="Helical" evidence="5">
    <location>
        <begin position="240"/>
        <end position="267"/>
    </location>
</feature>
<keyword evidence="3 5" id="KW-1133">Transmembrane helix</keyword>
<feature type="transmembrane region" description="Helical" evidence="5">
    <location>
        <begin position="185"/>
        <end position="206"/>
    </location>
</feature>
<evidence type="ECO:0000259" key="6">
    <source>
        <dbReference type="Pfam" id="PF12698"/>
    </source>
</evidence>
<accession>A0A6J4N8T2</accession>
<sequence length="423" mass="45691">MRNVMIIIRREFNERVRTKSFLVGTVLFPVFMVAMVFLPALIKSGGGERTLVLVDQSPAGIGERVAAALQAPRPGKEAIRYTVERVPGPIDAQRASLNGRVEKKEIDGYVVIGPDVLRTSQVAYRARDVTKLQVVQDIEGAVTAAVQQVRLAGSGMTPAQVAELVRDVDVQAARITGDGQERGNLMATLIASYVILFLFVQLITLYGQNAMRSVLEEKNNRIVEVIVSSVKPMHLMAGKVLGLASVVLFQIGIWAAFGALLASQAGFLERRFGISAAAFSAVKMEPSVVGILLVFFTFGFILYAAMYAAAGASVTSEQEAQQLTFPLMLPLFIPMVFIVPVMTDPLGTTARTLSLIPFTSPVVMPMRAVATDVPAWEIAAAIGLLVLGMLGVVWIAGKIYRVGILSTGKKPSMGELIRWLRMA</sequence>
<evidence type="ECO:0000256" key="2">
    <source>
        <dbReference type="ARBA" id="ARBA00022692"/>
    </source>
</evidence>
<evidence type="ECO:0000256" key="1">
    <source>
        <dbReference type="ARBA" id="ARBA00004141"/>
    </source>
</evidence>
<reference evidence="7" key="1">
    <citation type="submission" date="2020-02" db="EMBL/GenBank/DDBJ databases">
        <authorList>
            <person name="Meier V. D."/>
        </authorList>
    </citation>
    <scope>NUCLEOTIDE SEQUENCE</scope>
    <source>
        <strain evidence="7">AVDCRST_MAG89</strain>
    </source>
</reference>
<organism evidence="7">
    <name type="scientific">uncultured Gemmatimonadota bacterium</name>
    <dbReference type="NCBI Taxonomy" id="203437"/>
    <lineage>
        <taxon>Bacteria</taxon>
        <taxon>Pseudomonadati</taxon>
        <taxon>Gemmatimonadota</taxon>
        <taxon>environmental samples</taxon>
    </lineage>
</organism>
<name>A0A6J4N8T2_9BACT</name>
<proteinExistence type="predicted"/>
<dbReference type="GO" id="GO:0016020">
    <property type="term" value="C:membrane"/>
    <property type="evidence" value="ECO:0007669"/>
    <property type="project" value="UniProtKB-SubCell"/>
</dbReference>
<feature type="transmembrane region" description="Helical" evidence="5">
    <location>
        <begin position="323"/>
        <end position="343"/>
    </location>
</feature>
<comment type="subcellular location">
    <subcellularLocation>
        <location evidence="1">Membrane</location>
        <topology evidence="1">Multi-pass membrane protein</topology>
    </subcellularLocation>
</comment>
<dbReference type="GO" id="GO:0140359">
    <property type="term" value="F:ABC-type transporter activity"/>
    <property type="evidence" value="ECO:0007669"/>
    <property type="project" value="InterPro"/>
</dbReference>
<feature type="transmembrane region" description="Helical" evidence="5">
    <location>
        <begin position="375"/>
        <end position="396"/>
    </location>
</feature>
<evidence type="ECO:0000256" key="4">
    <source>
        <dbReference type="ARBA" id="ARBA00023136"/>
    </source>
</evidence>
<protein>
    <submittedName>
        <fullName evidence="7">ABC transporter, permease protein</fullName>
    </submittedName>
</protein>
<feature type="transmembrane region" description="Helical" evidence="5">
    <location>
        <begin position="287"/>
        <end position="311"/>
    </location>
</feature>